<dbReference type="Pfam" id="PF00702">
    <property type="entry name" value="Hydrolase"/>
    <property type="match status" value="1"/>
</dbReference>
<dbReference type="Gene3D" id="3.40.50.1000">
    <property type="entry name" value="HAD superfamily/HAD-like"/>
    <property type="match status" value="1"/>
</dbReference>
<dbReference type="SFLD" id="SFLDG01129">
    <property type="entry name" value="C1.5:_HAD__Beta-PGM__Phosphata"/>
    <property type="match status" value="1"/>
</dbReference>
<dbReference type="NCBIfam" id="TIGR01549">
    <property type="entry name" value="HAD-SF-IA-v1"/>
    <property type="match status" value="1"/>
</dbReference>
<comment type="caution">
    <text evidence="4">The sequence shown here is derived from an EMBL/GenBank/DDBJ whole genome shotgun (WGS) entry which is preliminary data.</text>
</comment>
<sequence length="250" mass="27199">MVIDTVLFDLDGTLMDHDAAAEAAVLAGVAAELSGPAPDGEPATVPTDFDRDEVLRFWRRIERTEYDRYLAGELTVQEQRRTRALALAAYLGLGRWSAERADDWFAGYLRRYRESWRAYPEVTDTIRELGVSRRLGVITNGEGGTQRDKLRAIGLAALAPHTTASGEAGRAKPDPEIFHLACRALGTAPERTAYVGDRLDLDARAATAAGLLGIWLDRPSAPGAEPPAELPADVPRVRSLAELPALLREG</sequence>
<evidence type="ECO:0000313" key="5">
    <source>
        <dbReference type="Proteomes" id="UP001500897"/>
    </source>
</evidence>
<dbReference type="InterPro" id="IPR036412">
    <property type="entry name" value="HAD-like_sf"/>
</dbReference>
<gene>
    <name evidence="4" type="ORF">GCM10009759_19870</name>
</gene>
<evidence type="ECO:0000256" key="3">
    <source>
        <dbReference type="ARBA" id="ARBA00022842"/>
    </source>
</evidence>
<keyword evidence="2 4" id="KW-0378">Hydrolase</keyword>
<dbReference type="SFLD" id="SFLDS00003">
    <property type="entry name" value="Haloacid_Dehalogenase"/>
    <property type="match status" value="1"/>
</dbReference>
<dbReference type="InterPro" id="IPR006439">
    <property type="entry name" value="HAD-SF_hydro_IA"/>
</dbReference>
<dbReference type="EMBL" id="BAAANS010000010">
    <property type="protein sequence ID" value="GAA2093384.1"/>
    <property type="molecule type" value="Genomic_DNA"/>
</dbReference>
<keyword evidence="5" id="KW-1185">Reference proteome</keyword>
<dbReference type="Proteomes" id="UP001500897">
    <property type="component" value="Unassembled WGS sequence"/>
</dbReference>
<dbReference type="PRINTS" id="PR00413">
    <property type="entry name" value="HADHALOGNASE"/>
</dbReference>
<dbReference type="PANTHER" id="PTHR46470:SF4">
    <property type="entry name" value="5-AMINO-6-(5-PHOSPHO-D-RIBITYLAMINO)URACIL PHOSPHATASE YIGB"/>
    <property type="match status" value="1"/>
</dbReference>
<organism evidence="4 5">
    <name type="scientific">Kitasatospora saccharophila</name>
    <dbReference type="NCBI Taxonomy" id="407973"/>
    <lineage>
        <taxon>Bacteria</taxon>
        <taxon>Bacillati</taxon>
        <taxon>Actinomycetota</taxon>
        <taxon>Actinomycetes</taxon>
        <taxon>Kitasatosporales</taxon>
        <taxon>Streptomycetaceae</taxon>
        <taxon>Kitasatospora</taxon>
    </lineage>
</organism>
<dbReference type="RefSeq" id="WP_344551578.1">
    <property type="nucleotide sequence ID" value="NZ_BAAANS010000010.1"/>
</dbReference>
<dbReference type="InterPro" id="IPR051400">
    <property type="entry name" value="HAD-like_hydrolase"/>
</dbReference>
<evidence type="ECO:0000256" key="1">
    <source>
        <dbReference type="ARBA" id="ARBA00001946"/>
    </source>
</evidence>
<dbReference type="SUPFAM" id="SSF56784">
    <property type="entry name" value="HAD-like"/>
    <property type="match status" value="1"/>
</dbReference>
<comment type="cofactor">
    <cofactor evidence="1">
        <name>Mg(2+)</name>
        <dbReference type="ChEBI" id="CHEBI:18420"/>
    </cofactor>
</comment>
<keyword evidence="3" id="KW-0460">Magnesium</keyword>
<evidence type="ECO:0000313" key="4">
    <source>
        <dbReference type="EMBL" id="GAA2093384.1"/>
    </source>
</evidence>
<dbReference type="PANTHER" id="PTHR46470">
    <property type="entry name" value="N-ACYLNEURAMINATE-9-PHOSPHATASE"/>
    <property type="match status" value="1"/>
</dbReference>
<dbReference type="Gene3D" id="1.20.120.1600">
    <property type="match status" value="1"/>
</dbReference>
<evidence type="ECO:0000256" key="2">
    <source>
        <dbReference type="ARBA" id="ARBA00022801"/>
    </source>
</evidence>
<protein>
    <submittedName>
        <fullName evidence="4">HAD family hydrolase</fullName>
    </submittedName>
</protein>
<dbReference type="InterPro" id="IPR023214">
    <property type="entry name" value="HAD_sf"/>
</dbReference>
<name>A0ABN2WIL0_9ACTN</name>
<proteinExistence type="predicted"/>
<dbReference type="GO" id="GO:0016787">
    <property type="term" value="F:hydrolase activity"/>
    <property type="evidence" value="ECO:0007669"/>
    <property type="project" value="UniProtKB-KW"/>
</dbReference>
<reference evidence="4 5" key="1">
    <citation type="journal article" date="2019" name="Int. J. Syst. Evol. Microbiol.">
        <title>The Global Catalogue of Microorganisms (GCM) 10K type strain sequencing project: providing services to taxonomists for standard genome sequencing and annotation.</title>
        <authorList>
            <consortium name="The Broad Institute Genomics Platform"/>
            <consortium name="The Broad Institute Genome Sequencing Center for Infectious Disease"/>
            <person name="Wu L."/>
            <person name="Ma J."/>
        </authorList>
    </citation>
    <scope>NUCLEOTIDE SEQUENCE [LARGE SCALE GENOMIC DNA]</scope>
    <source>
        <strain evidence="4 5">JCM 14559</strain>
    </source>
</reference>
<accession>A0ABN2WIL0</accession>